<evidence type="ECO:0000313" key="2">
    <source>
        <dbReference type="Proteomes" id="UP001221757"/>
    </source>
</evidence>
<dbReference type="SUPFAM" id="SSF53335">
    <property type="entry name" value="S-adenosyl-L-methionine-dependent methyltransferases"/>
    <property type="match status" value="1"/>
</dbReference>
<gene>
    <name evidence="1" type="ORF">B0H17DRAFT_945844</name>
</gene>
<dbReference type="PANTHER" id="PTHR45036">
    <property type="entry name" value="METHYLTRANSFERASE LIKE 7B"/>
    <property type="match status" value="1"/>
</dbReference>
<keyword evidence="2" id="KW-1185">Reference proteome</keyword>
<dbReference type="AlphaFoldDB" id="A0AAD7G802"/>
<organism evidence="1 2">
    <name type="scientific">Mycena rosella</name>
    <name type="common">Pink bonnet</name>
    <name type="synonym">Agaricus rosellus</name>
    <dbReference type="NCBI Taxonomy" id="1033263"/>
    <lineage>
        <taxon>Eukaryota</taxon>
        <taxon>Fungi</taxon>
        <taxon>Dikarya</taxon>
        <taxon>Basidiomycota</taxon>
        <taxon>Agaricomycotina</taxon>
        <taxon>Agaricomycetes</taxon>
        <taxon>Agaricomycetidae</taxon>
        <taxon>Agaricales</taxon>
        <taxon>Marasmiineae</taxon>
        <taxon>Mycenaceae</taxon>
        <taxon>Mycena</taxon>
    </lineage>
</organism>
<proteinExistence type="predicted"/>
<dbReference type="GO" id="GO:0008168">
    <property type="term" value="F:methyltransferase activity"/>
    <property type="evidence" value="ECO:0007669"/>
    <property type="project" value="UniProtKB-KW"/>
</dbReference>
<sequence>MLGLPPVLRAILAAPSLLLNPTALSRISFASVWVPWGMGTDAHARADKEALITPHAAGTVLDLGAGHGYTAPYLDRAKCTKYIALEPNVLMHPQIRARAHAAGFSEADGSLLLLACGAEDSASILSATSSVPGGVDTIVSVLTLCTVPAPQHTIRALVQDVLAPGGTLLFYEHVLSHRADVAWWQRFWAPVWGMVFDGCCLNRPTHLWIKEVTDNSGESVWAEGKVWNAADSQEERLFWRQVGRYVKK</sequence>
<reference evidence="1" key="1">
    <citation type="submission" date="2023-03" db="EMBL/GenBank/DDBJ databases">
        <title>Massive genome expansion in bonnet fungi (Mycena s.s.) driven by repeated elements and novel gene families across ecological guilds.</title>
        <authorList>
            <consortium name="Lawrence Berkeley National Laboratory"/>
            <person name="Harder C.B."/>
            <person name="Miyauchi S."/>
            <person name="Viragh M."/>
            <person name="Kuo A."/>
            <person name="Thoen E."/>
            <person name="Andreopoulos B."/>
            <person name="Lu D."/>
            <person name="Skrede I."/>
            <person name="Drula E."/>
            <person name="Henrissat B."/>
            <person name="Morin E."/>
            <person name="Kohler A."/>
            <person name="Barry K."/>
            <person name="LaButti K."/>
            <person name="Morin E."/>
            <person name="Salamov A."/>
            <person name="Lipzen A."/>
            <person name="Mereny Z."/>
            <person name="Hegedus B."/>
            <person name="Baldrian P."/>
            <person name="Stursova M."/>
            <person name="Weitz H."/>
            <person name="Taylor A."/>
            <person name="Grigoriev I.V."/>
            <person name="Nagy L.G."/>
            <person name="Martin F."/>
            <person name="Kauserud H."/>
        </authorList>
    </citation>
    <scope>NUCLEOTIDE SEQUENCE</scope>
    <source>
        <strain evidence="1">CBHHK067</strain>
    </source>
</reference>
<protein>
    <submittedName>
        <fullName evidence="1">S-adenosyl-L-methionine-dependent methyltransferase</fullName>
    </submittedName>
</protein>
<dbReference type="Proteomes" id="UP001221757">
    <property type="component" value="Unassembled WGS sequence"/>
</dbReference>
<dbReference type="CDD" id="cd02440">
    <property type="entry name" value="AdoMet_MTases"/>
    <property type="match status" value="1"/>
</dbReference>
<name>A0AAD7G802_MYCRO</name>
<comment type="caution">
    <text evidence="1">The sequence shown here is derived from an EMBL/GenBank/DDBJ whole genome shotgun (WGS) entry which is preliminary data.</text>
</comment>
<dbReference type="PANTHER" id="PTHR45036:SF1">
    <property type="entry name" value="METHYLTRANSFERASE LIKE 7A"/>
    <property type="match status" value="1"/>
</dbReference>
<evidence type="ECO:0000313" key="1">
    <source>
        <dbReference type="EMBL" id="KAJ7675464.1"/>
    </source>
</evidence>
<accession>A0AAD7G802</accession>
<dbReference type="InterPro" id="IPR052356">
    <property type="entry name" value="Thiol_S-MT"/>
</dbReference>
<dbReference type="Pfam" id="PF13489">
    <property type="entry name" value="Methyltransf_23"/>
    <property type="match status" value="1"/>
</dbReference>
<dbReference type="GO" id="GO:0032259">
    <property type="term" value="P:methylation"/>
    <property type="evidence" value="ECO:0007669"/>
    <property type="project" value="UniProtKB-KW"/>
</dbReference>
<dbReference type="EMBL" id="JARKIE010000148">
    <property type="protein sequence ID" value="KAJ7675464.1"/>
    <property type="molecule type" value="Genomic_DNA"/>
</dbReference>
<keyword evidence="1" id="KW-0808">Transferase</keyword>
<dbReference type="InterPro" id="IPR029063">
    <property type="entry name" value="SAM-dependent_MTases_sf"/>
</dbReference>
<keyword evidence="1" id="KW-0489">Methyltransferase</keyword>
<dbReference type="Gene3D" id="3.40.50.150">
    <property type="entry name" value="Vaccinia Virus protein VP39"/>
    <property type="match status" value="1"/>
</dbReference>